<protein>
    <submittedName>
        <fullName evidence="1">Uncharacterized protein</fullName>
    </submittedName>
</protein>
<dbReference type="RefSeq" id="WP_278316388.1">
    <property type="nucleotide sequence ID" value="NZ_CP121464.1"/>
</dbReference>
<proteinExistence type="predicted"/>
<gene>
    <name evidence="1" type="ORF">P9875_19895</name>
</gene>
<accession>A0ABY8HZA6</accession>
<organism evidence="1 2">
    <name type="scientific">Janthinobacterium rivuli</name>
    <dbReference type="NCBI Taxonomy" id="2751478"/>
    <lineage>
        <taxon>Bacteria</taxon>
        <taxon>Pseudomonadati</taxon>
        <taxon>Pseudomonadota</taxon>
        <taxon>Betaproteobacteria</taxon>
        <taxon>Burkholderiales</taxon>
        <taxon>Oxalobacteraceae</taxon>
        <taxon>Janthinobacterium</taxon>
    </lineage>
</organism>
<evidence type="ECO:0000313" key="2">
    <source>
        <dbReference type="Proteomes" id="UP001219584"/>
    </source>
</evidence>
<dbReference type="EMBL" id="CP121464">
    <property type="protein sequence ID" value="WFR77966.1"/>
    <property type="molecule type" value="Genomic_DNA"/>
</dbReference>
<keyword evidence="2" id="KW-1185">Reference proteome</keyword>
<reference evidence="1 2" key="1">
    <citation type="submission" date="2023-04" db="EMBL/GenBank/DDBJ databases">
        <title>Nanopore sequencing of Janthinobacterium from water.</title>
        <authorList>
            <person name="Ciuchcinski K."/>
            <person name="Rokowska A."/>
            <person name="Dziewit L."/>
        </authorList>
    </citation>
    <scope>NUCLEOTIDE SEQUENCE [LARGE SCALE GENOMIC DNA]</scope>
    <source>
        <strain evidence="1 2">DEMB2</strain>
    </source>
</reference>
<evidence type="ECO:0000313" key="1">
    <source>
        <dbReference type="EMBL" id="WFR77966.1"/>
    </source>
</evidence>
<sequence length="266" mass="30633">MNTLTQPPPPDSEDSNVRALGSLYLSVSNQWHDKDQERANRFFQEWLRMLQDEVQEKEATIIEIMARLDLHDERIAERVQSQAFQSLVRKTFRDWAGAESEEKRVWIRNILANAAGSQTSSDDVVRMFISWIGQFSELHFQVIGQIYQAHGRGTSRGMIWRDLNRPAVREDSADADLYRLLFRDLSMGGIIRQHREVNYAGQFLAKPAAKRSTSGGAKTTVSSFDMDEQYELTELGAQFVHYAMTDLPLKVEYRYSSSDEQGKYPE</sequence>
<name>A0ABY8HZA6_9BURK</name>
<dbReference type="Proteomes" id="UP001219584">
    <property type="component" value="Chromosome"/>
</dbReference>